<evidence type="ECO:0000256" key="1">
    <source>
        <dbReference type="SAM" id="MobiDB-lite"/>
    </source>
</evidence>
<gene>
    <name evidence="2" type="ORF">LX15_004780</name>
</gene>
<protein>
    <submittedName>
        <fullName evidence="2">Uncharacterized protein</fullName>
    </submittedName>
</protein>
<reference evidence="2 3" key="1">
    <citation type="submission" date="2022-06" db="EMBL/GenBank/DDBJ databases">
        <title>Genomic Encyclopedia of Archaeal and Bacterial Type Strains, Phase II (KMG-II): from individual species to whole genera.</title>
        <authorList>
            <person name="Goeker M."/>
        </authorList>
    </citation>
    <scope>NUCLEOTIDE SEQUENCE [LARGE SCALE GENOMIC DNA]</scope>
    <source>
        <strain evidence="2 3">DSM 40477</strain>
    </source>
</reference>
<keyword evidence="3" id="KW-1185">Reference proteome</keyword>
<dbReference type="Proteomes" id="UP001205311">
    <property type="component" value="Unassembled WGS sequence"/>
</dbReference>
<dbReference type="EMBL" id="JAMTCP010000035">
    <property type="protein sequence ID" value="MCP2261060.1"/>
    <property type="molecule type" value="Genomic_DNA"/>
</dbReference>
<comment type="caution">
    <text evidence="2">The sequence shown here is derived from an EMBL/GenBank/DDBJ whole genome shotgun (WGS) entry which is preliminary data.</text>
</comment>
<accession>A0ABT1HZZ2</accession>
<evidence type="ECO:0000313" key="3">
    <source>
        <dbReference type="Proteomes" id="UP001205311"/>
    </source>
</evidence>
<feature type="region of interest" description="Disordered" evidence="1">
    <location>
        <begin position="123"/>
        <end position="151"/>
    </location>
</feature>
<feature type="compositionally biased region" description="Low complexity" evidence="1">
    <location>
        <begin position="138"/>
        <end position="151"/>
    </location>
</feature>
<proteinExistence type="predicted"/>
<name>A0ABT1HZZ2_STRSD</name>
<evidence type="ECO:0000313" key="2">
    <source>
        <dbReference type="EMBL" id="MCP2261060.1"/>
    </source>
</evidence>
<organism evidence="2 3">
    <name type="scientific">Streptoalloteichus tenebrarius (strain ATCC 17920 / DSM 40477 / JCM 4838 / CBS 697.72 / NBRC 16177 / NCIMB 11028 / NRRL B-12390 / A12253. 1 / ISP 5477)</name>
    <name type="common">Streptomyces tenebrarius</name>
    <dbReference type="NCBI Taxonomy" id="1933"/>
    <lineage>
        <taxon>Bacteria</taxon>
        <taxon>Bacillati</taxon>
        <taxon>Actinomycetota</taxon>
        <taxon>Actinomycetes</taxon>
        <taxon>Pseudonocardiales</taxon>
        <taxon>Pseudonocardiaceae</taxon>
        <taxon>Streptoalloteichus</taxon>
    </lineage>
</organism>
<sequence length="176" mass="17980">MQLGTFTPNARSVGDQWPAKEAVDRPLVVLVREHRSGIVTKYKPEGAAGVVVDVVDLSTGAVYIDVLWMNGAVVDALAAYVGQALPIRLVWTPSARGGNPYIAVAALDGSDLALAQQWASANPDRVDRERAARKNGGATTPAAVTTPAPAAPVAPAADPAVQALLAQIAAGGAPTA</sequence>
<dbReference type="RefSeq" id="WP_253671899.1">
    <property type="nucleotide sequence ID" value="NZ_JAMTCP010000035.1"/>
</dbReference>